<protein>
    <submittedName>
        <fullName evidence="7">ABC transporter substrate-binding protein</fullName>
    </submittedName>
</protein>
<organism evidence="7 8">
    <name type="scientific">Paenibacillus yanchengensis</name>
    <dbReference type="NCBI Taxonomy" id="2035833"/>
    <lineage>
        <taxon>Bacteria</taxon>
        <taxon>Bacillati</taxon>
        <taxon>Bacillota</taxon>
        <taxon>Bacilli</taxon>
        <taxon>Bacillales</taxon>
        <taxon>Paenibacillaceae</taxon>
        <taxon>Paenibacillus</taxon>
    </lineage>
</organism>
<evidence type="ECO:0000256" key="3">
    <source>
        <dbReference type="ARBA" id="ARBA00022448"/>
    </source>
</evidence>
<keyword evidence="4 5" id="KW-0732">Signal</keyword>
<evidence type="ECO:0000256" key="2">
    <source>
        <dbReference type="ARBA" id="ARBA00008814"/>
    </source>
</evidence>
<evidence type="ECO:0000313" key="7">
    <source>
        <dbReference type="EMBL" id="MFD2115729.1"/>
    </source>
</evidence>
<gene>
    <name evidence="7" type="ORF">ACFSJH_08310</name>
</gene>
<dbReference type="PANTHER" id="PTHR30532:SF28">
    <property type="entry name" value="PETROBACTIN-BINDING PROTEIN YCLQ"/>
    <property type="match status" value="1"/>
</dbReference>
<dbReference type="PROSITE" id="PS50983">
    <property type="entry name" value="FE_B12_PBP"/>
    <property type="match status" value="1"/>
</dbReference>
<dbReference type="InterPro" id="IPR002491">
    <property type="entry name" value="ABC_transptr_periplasmic_BD"/>
</dbReference>
<comment type="caution">
    <text evidence="7">The sequence shown here is derived from an EMBL/GenBank/DDBJ whole genome shotgun (WGS) entry which is preliminary data.</text>
</comment>
<evidence type="ECO:0000256" key="4">
    <source>
        <dbReference type="ARBA" id="ARBA00022729"/>
    </source>
</evidence>
<dbReference type="PANTHER" id="PTHR30532">
    <property type="entry name" value="IRON III DICITRATE-BINDING PERIPLASMIC PROTEIN"/>
    <property type="match status" value="1"/>
</dbReference>
<name>A0ABW4YJZ6_9BACL</name>
<dbReference type="PROSITE" id="PS51257">
    <property type="entry name" value="PROKAR_LIPOPROTEIN"/>
    <property type="match status" value="1"/>
</dbReference>
<reference evidence="8" key="1">
    <citation type="journal article" date="2019" name="Int. J. Syst. Evol. Microbiol.">
        <title>The Global Catalogue of Microorganisms (GCM) 10K type strain sequencing project: providing services to taxonomists for standard genome sequencing and annotation.</title>
        <authorList>
            <consortium name="The Broad Institute Genomics Platform"/>
            <consortium name="The Broad Institute Genome Sequencing Center for Infectious Disease"/>
            <person name="Wu L."/>
            <person name="Ma J."/>
        </authorList>
    </citation>
    <scope>NUCLEOTIDE SEQUENCE [LARGE SCALE GENOMIC DNA]</scope>
    <source>
        <strain evidence="8">GH52</strain>
    </source>
</reference>
<dbReference type="Proteomes" id="UP001597362">
    <property type="component" value="Unassembled WGS sequence"/>
</dbReference>
<dbReference type="SUPFAM" id="SSF53807">
    <property type="entry name" value="Helical backbone' metal receptor"/>
    <property type="match status" value="1"/>
</dbReference>
<keyword evidence="3" id="KW-0813">Transport</keyword>
<accession>A0ABW4YJZ6</accession>
<evidence type="ECO:0000259" key="6">
    <source>
        <dbReference type="PROSITE" id="PS50983"/>
    </source>
</evidence>
<sequence>MRKSLLAMLIAIVMVLSACAEQPAKKEENPAASPETSEATAAVSDGVDDARVQEILAQFPESISERVATTSVPVAEMLHLLGITPVGVPTSTNPIPAAFDQVERIGSPMQPDLEVVTALKSDLLIGAESLRSTLEKTLEGIELQTSYLPTDSFADLKLSFKVLGTYFNKQEEMNTKLQSITDKEVELQKLTEGKELPSVMLVIGTAESFMVMSEKSYLGSLVGKLGADNIATSALKVTDTYSPINMENIVAADPDIILVLASGDHGATADKFNKEIEKNEVWTKLSAYQNKKIHMLDYSTFGVTSIINVEKALTDISQFFIDK</sequence>
<proteinExistence type="inferred from homology"/>
<comment type="subcellular location">
    <subcellularLocation>
        <location evidence="1">Cell envelope</location>
    </subcellularLocation>
</comment>
<feature type="domain" description="Fe/B12 periplasmic-binding" evidence="6">
    <location>
        <begin position="66"/>
        <end position="323"/>
    </location>
</feature>
<feature type="chain" id="PRO_5046833656" evidence="5">
    <location>
        <begin position="21"/>
        <end position="323"/>
    </location>
</feature>
<dbReference type="Gene3D" id="3.40.50.1980">
    <property type="entry name" value="Nitrogenase molybdenum iron protein domain"/>
    <property type="match status" value="2"/>
</dbReference>
<dbReference type="InterPro" id="IPR051313">
    <property type="entry name" value="Bact_iron-sidero_bind"/>
</dbReference>
<evidence type="ECO:0000313" key="8">
    <source>
        <dbReference type="Proteomes" id="UP001597362"/>
    </source>
</evidence>
<keyword evidence="8" id="KW-1185">Reference proteome</keyword>
<dbReference type="EMBL" id="JBHUHO010000024">
    <property type="protein sequence ID" value="MFD2115729.1"/>
    <property type="molecule type" value="Genomic_DNA"/>
</dbReference>
<comment type="similarity">
    <text evidence="2">Belongs to the bacterial solute-binding protein 8 family.</text>
</comment>
<dbReference type="Pfam" id="PF01497">
    <property type="entry name" value="Peripla_BP_2"/>
    <property type="match status" value="1"/>
</dbReference>
<evidence type="ECO:0000256" key="1">
    <source>
        <dbReference type="ARBA" id="ARBA00004196"/>
    </source>
</evidence>
<dbReference type="RefSeq" id="WP_377771172.1">
    <property type="nucleotide sequence ID" value="NZ_JBHUHO010000024.1"/>
</dbReference>
<evidence type="ECO:0000256" key="5">
    <source>
        <dbReference type="SAM" id="SignalP"/>
    </source>
</evidence>
<feature type="signal peptide" evidence="5">
    <location>
        <begin position="1"/>
        <end position="20"/>
    </location>
</feature>